<evidence type="ECO:0000313" key="2">
    <source>
        <dbReference type="EMBL" id="EPQ58206.1"/>
    </source>
</evidence>
<dbReference type="HOGENOM" id="CLU_1092166_0_0_1"/>
<dbReference type="Pfam" id="PF17667">
    <property type="entry name" value="Pkinase_fungal"/>
    <property type="match status" value="1"/>
</dbReference>
<protein>
    <recommendedName>
        <fullName evidence="1">Fungal-type protein kinase domain-containing protein</fullName>
    </recommendedName>
</protein>
<dbReference type="InterPro" id="IPR040976">
    <property type="entry name" value="Pkinase_fungal"/>
</dbReference>
<evidence type="ECO:0000259" key="1">
    <source>
        <dbReference type="Pfam" id="PF17667"/>
    </source>
</evidence>
<proteinExistence type="predicted"/>
<accession>S7QEG5</accession>
<dbReference type="EMBL" id="KB469298">
    <property type="protein sequence ID" value="EPQ58206.1"/>
    <property type="molecule type" value="Genomic_DNA"/>
</dbReference>
<sequence>MTADLYGYCVDPMPIEDFLHEFIPQNSTPETPEYTYIVETKCKEADLYSILLDGAKTMMRKHSFLGSSNNPDKLAKSREELKPDPIAYDADNGTYISVTAEDVQGGKVTQFRKGEFGAEGKREKDIFCDKASPGRFEPRVTSGNSESIGQILRYIEEIHTRQLRCFSFFVFFTRDYFRLIRADRDGIIVTERTEWTGQLEPNRLNDFFFRFDHLSREEQGFDTTVCAWDNAEEDCCG</sequence>
<dbReference type="OrthoDB" id="5592585at2759"/>
<feature type="domain" description="Fungal-type protein kinase" evidence="1">
    <location>
        <begin position="125"/>
        <end position="231"/>
    </location>
</feature>
<name>S7QEG5_GLOTA</name>
<dbReference type="STRING" id="670483.S7QEG5"/>
<dbReference type="Proteomes" id="UP000030669">
    <property type="component" value="Unassembled WGS sequence"/>
</dbReference>
<reference evidence="2 3" key="1">
    <citation type="journal article" date="2012" name="Science">
        <title>The Paleozoic origin of enzymatic lignin decomposition reconstructed from 31 fungal genomes.</title>
        <authorList>
            <person name="Floudas D."/>
            <person name="Binder M."/>
            <person name="Riley R."/>
            <person name="Barry K."/>
            <person name="Blanchette R.A."/>
            <person name="Henrissat B."/>
            <person name="Martinez A.T."/>
            <person name="Otillar R."/>
            <person name="Spatafora J.W."/>
            <person name="Yadav J.S."/>
            <person name="Aerts A."/>
            <person name="Benoit I."/>
            <person name="Boyd A."/>
            <person name="Carlson A."/>
            <person name="Copeland A."/>
            <person name="Coutinho P.M."/>
            <person name="de Vries R.P."/>
            <person name="Ferreira P."/>
            <person name="Findley K."/>
            <person name="Foster B."/>
            <person name="Gaskell J."/>
            <person name="Glotzer D."/>
            <person name="Gorecki P."/>
            <person name="Heitman J."/>
            <person name="Hesse C."/>
            <person name="Hori C."/>
            <person name="Igarashi K."/>
            <person name="Jurgens J.A."/>
            <person name="Kallen N."/>
            <person name="Kersten P."/>
            <person name="Kohler A."/>
            <person name="Kuees U."/>
            <person name="Kumar T.K.A."/>
            <person name="Kuo A."/>
            <person name="LaButti K."/>
            <person name="Larrondo L.F."/>
            <person name="Lindquist E."/>
            <person name="Ling A."/>
            <person name="Lombard V."/>
            <person name="Lucas S."/>
            <person name="Lundell T."/>
            <person name="Martin R."/>
            <person name="McLaughlin D.J."/>
            <person name="Morgenstern I."/>
            <person name="Morin E."/>
            <person name="Murat C."/>
            <person name="Nagy L.G."/>
            <person name="Nolan M."/>
            <person name="Ohm R.A."/>
            <person name="Patyshakuliyeva A."/>
            <person name="Rokas A."/>
            <person name="Ruiz-Duenas F.J."/>
            <person name="Sabat G."/>
            <person name="Salamov A."/>
            <person name="Samejima M."/>
            <person name="Schmutz J."/>
            <person name="Slot J.C."/>
            <person name="St John F."/>
            <person name="Stenlid J."/>
            <person name="Sun H."/>
            <person name="Sun S."/>
            <person name="Syed K."/>
            <person name="Tsang A."/>
            <person name="Wiebenga A."/>
            <person name="Young D."/>
            <person name="Pisabarro A."/>
            <person name="Eastwood D.C."/>
            <person name="Martin F."/>
            <person name="Cullen D."/>
            <person name="Grigoriev I.V."/>
            <person name="Hibbett D.S."/>
        </authorList>
    </citation>
    <scope>NUCLEOTIDE SEQUENCE [LARGE SCALE GENOMIC DNA]</scope>
    <source>
        <strain evidence="2 3">ATCC 11539</strain>
    </source>
</reference>
<evidence type="ECO:0000313" key="3">
    <source>
        <dbReference type="Proteomes" id="UP000030669"/>
    </source>
</evidence>
<keyword evidence="3" id="KW-1185">Reference proteome</keyword>
<gene>
    <name evidence="2" type="ORF">GLOTRDRAFT_126695</name>
</gene>
<dbReference type="GeneID" id="19301430"/>
<dbReference type="OMA" id="KDPFKYL"/>
<dbReference type="RefSeq" id="XP_007863454.1">
    <property type="nucleotide sequence ID" value="XM_007865263.1"/>
</dbReference>
<dbReference type="AlphaFoldDB" id="S7QEG5"/>
<dbReference type="KEGG" id="gtr:GLOTRDRAFT_126695"/>
<organism evidence="2 3">
    <name type="scientific">Gloeophyllum trabeum (strain ATCC 11539 / FP-39264 / Madison 617)</name>
    <name type="common">Brown rot fungus</name>
    <dbReference type="NCBI Taxonomy" id="670483"/>
    <lineage>
        <taxon>Eukaryota</taxon>
        <taxon>Fungi</taxon>
        <taxon>Dikarya</taxon>
        <taxon>Basidiomycota</taxon>
        <taxon>Agaricomycotina</taxon>
        <taxon>Agaricomycetes</taxon>
        <taxon>Gloeophyllales</taxon>
        <taxon>Gloeophyllaceae</taxon>
        <taxon>Gloeophyllum</taxon>
    </lineage>
</organism>